<dbReference type="GO" id="GO:0032264">
    <property type="term" value="P:IMP salvage"/>
    <property type="evidence" value="ECO:0007669"/>
    <property type="project" value="TreeGrafter"/>
</dbReference>
<evidence type="ECO:0000256" key="2">
    <source>
        <dbReference type="ARBA" id="ARBA00049402"/>
    </source>
</evidence>
<dbReference type="PANTHER" id="PTHR43340:SF1">
    <property type="entry name" value="HYPOXANTHINE PHOSPHORIBOSYLTRANSFERASE"/>
    <property type="match status" value="1"/>
</dbReference>
<dbReference type="GO" id="GO:0000287">
    <property type="term" value="F:magnesium ion binding"/>
    <property type="evidence" value="ECO:0007669"/>
    <property type="project" value="TreeGrafter"/>
</dbReference>
<reference evidence="5" key="1">
    <citation type="submission" date="2016-09" db="EMBL/GenBank/DDBJ databases">
        <authorList>
            <person name="Koehorst J."/>
        </authorList>
    </citation>
    <scope>NUCLEOTIDE SEQUENCE [LARGE SCALE GENOMIC DNA]</scope>
</reference>
<dbReference type="EMBL" id="LT629973">
    <property type="protein sequence ID" value="SEH91311.1"/>
    <property type="molecule type" value="Genomic_DNA"/>
</dbReference>
<comment type="catalytic activity">
    <reaction evidence="1">
        <text>GMP + diphosphate = guanine + 5-phospho-alpha-D-ribose 1-diphosphate</text>
        <dbReference type="Rhea" id="RHEA:25424"/>
        <dbReference type="ChEBI" id="CHEBI:16235"/>
        <dbReference type="ChEBI" id="CHEBI:33019"/>
        <dbReference type="ChEBI" id="CHEBI:58017"/>
        <dbReference type="ChEBI" id="CHEBI:58115"/>
        <dbReference type="EC" id="2.4.2.8"/>
    </reaction>
    <physiologicalReaction direction="right-to-left" evidence="1">
        <dbReference type="Rhea" id="RHEA:25426"/>
    </physiologicalReaction>
</comment>
<evidence type="ECO:0000256" key="1">
    <source>
        <dbReference type="ARBA" id="ARBA00048811"/>
    </source>
</evidence>
<dbReference type="STRING" id="1679444.PYTT_1663"/>
<dbReference type="SUPFAM" id="SSF53271">
    <property type="entry name" value="PRTase-like"/>
    <property type="match status" value="1"/>
</dbReference>
<dbReference type="GO" id="GO:0032263">
    <property type="term" value="P:GMP salvage"/>
    <property type="evidence" value="ECO:0007669"/>
    <property type="project" value="TreeGrafter"/>
</dbReference>
<sequence length="171" mass="18920">MEIIPYISQESIATRVPMLAKKILNTLGNDETIIAFVLLNGGLWFASDLLRYLPSNYRLESFRVTSYGEGTSSSGAVHWEQNMPAFAGKKVLIIDDVLDTGLTMHTIKNKLLENGAAAVYTVVAVYKQGQRLVNCEADFHAFTAGNDFLVGYGMDYAGQFRNLPYIGRLSL</sequence>
<dbReference type="OrthoDB" id="9802824at2"/>
<dbReference type="Proteomes" id="UP000176204">
    <property type="component" value="Chromosome I"/>
</dbReference>
<accession>A0A1H6LRH6</accession>
<dbReference type="GO" id="GO:0004422">
    <property type="term" value="F:hypoxanthine phosphoribosyltransferase activity"/>
    <property type="evidence" value="ECO:0007669"/>
    <property type="project" value="TreeGrafter"/>
</dbReference>
<comment type="catalytic activity">
    <reaction evidence="2">
        <text>IMP + diphosphate = hypoxanthine + 5-phospho-alpha-D-ribose 1-diphosphate</text>
        <dbReference type="Rhea" id="RHEA:17973"/>
        <dbReference type="ChEBI" id="CHEBI:17368"/>
        <dbReference type="ChEBI" id="CHEBI:33019"/>
        <dbReference type="ChEBI" id="CHEBI:58017"/>
        <dbReference type="ChEBI" id="CHEBI:58053"/>
        <dbReference type="EC" id="2.4.2.8"/>
    </reaction>
    <physiologicalReaction direction="right-to-left" evidence="2">
        <dbReference type="Rhea" id="RHEA:17975"/>
    </physiologicalReaction>
</comment>
<keyword evidence="4" id="KW-0808">Transferase</keyword>
<dbReference type="CDD" id="cd06223">
    <property type="entry name" value="PRTases_typeI"/>
    <property type="match status" value="1"/>
</dbReference>
<dbReference type="GO" id="GO:0006178">
    <property type="term" value="P:guanine salvage"/>
    <property type="evidence" value="ECO:0007669"/>
    <property type="project" value="TreeGrafter"/>
</dbReference>
<evidence type="ECO:0000313" key="5">
    <source>
        <dbReference type="Proteomes" id="UP000176204"/>
    </source>
</evidence>
<feature type="domain" description="Phosphoribosyltransferase" evidence="3">
    <location>
        <begin position="12"/>
        <end position="156"/>
    </location>
</feature>
<dbReference type="GO" id="GO:0046100">
    <property type="term" value="P:hypoxanthine metabolic process"/>
    <property type="evidence" value="ECO:0007669"/>
    <property type="project" value="TreeGrafter"/>
</dbReference>
<proteinExistence type="predicted"/>
<dbReference type="KEGG" id="agl:PYTT_1663"/>
<dbReference type="RefSeq" id="WP_067774264.1">
    <property type="nucleotide sequence ID" value="NZ_LIGX01000018.1"/>
</dbReference>
<dbReference type="InterPro" id="IPR000836">
    <property type="entry name" value="PRTase_dom"/>
</dbReference>
<dbReference type="AlphaFoldDB" id="A0A1H6LRH6"/>
<name>A0A1H6LRH6_9BACT</name>
<dbReference type="InterPro" id="IPR029057">
    <property type="entry name" value="PRTase-like"/>
</dbReference>
<dbReference type="Gene3D" id="3.40.50.2020">
    <property type="match status" value="1"/>
</dbReference>
<evidence type="ECO:0000313" key="4">
    <source>
        <dbReference type="EMBL" id="SEH91311.1"/>
    </source>
</evidence>
<dbReference type="Pfam" id="PF00156">
    <property type="entry name" value="Pribosyltran"/>
    <property type="match status" value="1"/>
</dbReference>
<keyword evidence="4" id="KW-0328">Glycosyltransferase</keyword>
<evidence type="ECO:0000259" key="3">
    <source>
        <dbReference type="Pfam" id="PF00156"/>
    </source>
</evidence>
<keyword evidence="5" id="KW-1185">Reference proteome</keyword>
<protein>
    <submittedName>
        <fullName evidence="4">Phosphoribosyltransferase-like</fullName>
    </submittedName>
</protein>
<dbReference type="InterPro" id="IPR050408">
    <property type="entry name" value="HGPRT"/>
</dbReference>
<dbReference type="GO" id="GO:0005829">
    <property type="term" value="C:cytosol"/>
    <property type="evidence" value="ECO:0007669"/>
    <property type="project" value="TreeGrafter"/>
</dbReference>
<gene>
    <name evidence="4" type="ORF">PYTT_1663</name>
</gene>
<dbReference type="PANTHER" id="PTHR43340">
    <property type="entry name" value="HYPOXANTHINE-GUANINE PHOSPHORIBOSYLTRANSFERASE"/>
    <property type="match status" value="1"/>
</dbReference>
<organism evidence="4 5">
    <name type="scientific">Akkermansia glycaniphila</name>
    <dbReference type="NCBI Taxonomy" id="1679444"/>
    <lineage>
        <taxon>Bacteria</taxon>
        <taxon>Pseudomonadati</taxon>
        <taxon>Verrucomicrobiota</taxon>
        <taxon>Verrucomicrobiia</taxon>
        <taxon>Verrucomicrobiales</taxon>
        <taxon>Akkermansiaceae</taxon>
        <taxon>Akkermansia</taxon>
    </lineage>
</organism>